<gene>
    <name evidence="3" type="ORF">TPC1_30688</name>
</gene>
<protein>
    <submittedName>
        <fullName evidence="3">Uncharacterized protein</fullName>
    </submittedName>
</protein>
<proteinExistence type="predicted"/>
<evidence type="ECO:0000256" key="1">
    <source>
        <dbReference type="SAM" id="Coils"/>
    </source>
</evidence>
<feature type="non-terminal residue" evidence="3">
    <location>
        <position position="517"/>
    </location>
</feature>
<feature type="coiled-coil region" evidence="1">
    <location>
        <begin position="144"/>
        <end position="185"/>
    </location>
</feature>
<feature type="non-terminal residue" evidence="3">
    <location>
        <position position="1"/>
    </location>
</feature>
<organism evidence="3">
    <name type="scientific">Trepomonas sp. PC1</name>
    <dbReference type="NCBI Taxonomy" id="1076344"/>
    <lineage>
        <taxon>Eukaryota</taxon>
        <taxon>Metamonada</taxon>
        <taxon>Diplomonadida</taxon>
        <taxon>Hexamitidae</taxon>
        <taxon>Hexamitinae</taxon>
        <taxon>Trepomonas</taxon>
    </lineage>
</organism>
<feature type="region of interest" description="Disordered" evidence="2">
    <location>
        <begin position="1"/>
        <end position="30"/>
    </location>
</feature>
<accession>A0A146JZ60</accession>
<reference evidence="3" key="1">
    <citation type="submission" date="2015-07" db="EMBL/GenBank/DDBJ databases">
        <title>Adaptation to a free-living lifestyle via gene acquisitions in the diplomonad Trepomonas sp. PC1.</title>
        <authorList>
            <person name="Xu F."/>
            <person name="Jerlstrom-Hultqvist J."/>
            <person name="Kolisko M."/>
            <person name="Simpson A.G.B."/>
            <person name="Roger A.J."/>
            <person name="Svard S.G."/>
            <person name="Andersson J.O."/>
        </authorList>
    </citation>
    <scope>NUCLEOTIDE SEQUENCE</scope>
    <source>
        <strain evidence="3">PC1</strain>
    </source>
</reference>
<dbReference type="EMBL" id="GDID01006789">
    <property type="protein sequence ID" value="JAP89817.1"/>
    <property type="molecule type" value="Transcribed_RNA"/>
</dbReference>
<keyword evidence="1" id="KW-0175">Coiled coil</keyword>
<dbReference type="AlphaFoldDB" id="A0A146JZ60"/>
<sequence length="517" mass="60507">KTFQNLLPQKSQRPKSQHESQTRSAISNQFQPEVKQFEIPRIPSPAREVQIGSLQQIQQKLAKIESALGELQKSKVRQLMCNDEFNDKFLQFQGGYVKNQLFSEKLDQIRQDFQGQILQIQVQQKPDQPAENIKSDIQDQLNQIKSIITQQDQFQTELKSLKAENNSLKLQIKNLETNIVSQINQKVETEVKKQILSLQKDFEAKFNDFQLQVQKQVQSELEQKSIKDPKEQPEQAKGTQIKNYAYLIPQPLPEVLVDLNQPIEYCAEFSRVKFLMKHGNLEELNEEIPKLGLKPVTLSISQESVQKINQNQQIFIADIKTNDSRQKYQIEIPITDVLHIAKFEHSLFSSLIHQNCWKIQPKMKHLAWNQLEKEFQENTRPKTTRVQKSEFGGLDSVFSHENGENMLLDLQNELLCQGVLVKETAQIMEQYCTKAVQFIQKHSKQNVKYFENEANRRKIAQILVKQWTNTFQRNFIGQFLQENKFEQQFSKYQMMEWSKYLSILPQNATLDHFALVT</sequence>
<evidence type="ECO:0000256" key="2">
    <source>
        <dbReference type="SAM" id="MobiDB-lite"/>
    </source>
</evidence>
<evidence type="ECO:0000313" key="3">
    <source>
        <dbReference type="EMBL" id="JAP89817.1"/>
    </source>
</evidence>
<feature type="compositionally biased region" description="Polar residues" evidence="2">
    <location>
        <begin position="1"/>
        <end position="11"/>
    </location>
</feature>
<name>A0A146JZ60_9EUKA</name>